<sequence>MMTDENGGCCDGGRMWWCGVLDDGESSERGRERLDGCGVGWRSEVGDRSGGREDGGGMRMVVVVIQFREKQKRTGKRVCSGFTKLPLI</sequence>
<dbReference type="EMBL" id="CM001222">
    <property type="protein sequence ID" value="KEH25476.1"/>
    <property type="molecule type" value="Genomic_DNA"/>
</dbReference>
<name>A0A072U7Y2_MEDTR</name>
<evidence type="ECO:0000313" key="3">
    <source>
        <dbReference type="EnsemblPlants" id="KEH25476"/>
    </source>
</evidence>
<dbReference type="HOGENOM" id="CLU_2472485_0_0_1"/>
<dbReference type="Proteomes" id="UP000002051">
    <property type="component" value="Chromosome 6"/>
</dbReference>
<evidence type="ECO:0000313" key="2">
    <source>
        <dbReference type="EMBL" id="RHN50647.1"/>
    </source>
</evidence>
<evidence type="ECO:0000313" key="5">
    <source>
        <dbReference type="Proteomes" id="UP000265566"/>
    </source>
</evidence>
<protein>
    <submittedName>
        <fullName evidence="1 3">Uncharacterized protein</fullName>
    </submittedName>
</protein>
<reference evidence="5" key="4">
    <citation type="journal article" date="2018" name="Nat. Plants">
        <title>Whole-genome landscape of Medicago truncatula symbiotic genes.</title>
        <authorList>
            <person name="Pecrix Y."/>
            <person name="Staton S.E."/>
            <person name="Sallet E."/>
            <person name="Lelandais-Briere C."/>
            <person name="Moreau S."/>
            <person name="Carrere S."/>
            <person name="Blein T."/>
            <person name="Jardinaud M.F."/>
            <person name="Latrasse D."/>
            <person name="Zouine M."/>
            <person name="Zahm M."/>
            <person name="Kreplak J."/>
            <person name="Mayjonade B."/>
            <person name="Satge C."/>
            <person name="Perez M."/>
            <person name="Cauet S."/>
            <person name="Marande W."/>
            <person name="Chantry-Darmon C."/>
            <person name="Lopez-Roques C."/>
            <person name="Bouchez O."/>
            <person name="Berard A."/>
            <person name="Debelle F."/>
            <person name="Munos S."/>
            <person name="Bendahmane A."/>
            <person name="Berges H."/>
            <person name="Niebel A."/>
            <person name="Buitink J."/>
            <person name="Frugier F."/>
            <person name="Benhamed M."/>
            <person name="Crespi M."/>
            <person name="Gouzy J."/>
            <person name="Gamas P."/>
        </authorList>
    </citation>
    <scope>NUCLEOTIDE SEQUENCE [LARGE SCALE GENOMIC DNA]</scope>
    <source>
        <strain evidence="5">cv. Jemalong A17</strain>
    </source>
</reference>
<reference evidence="2" key="5">
    <citation type="journal article" date="2018" name="Nat. Plants">
        <title>Whole-genome landscape of Medicago truncatula symbiotic genes.</title>
        <authorList>
            <person name="Pecrix Y."/>
            <person name="Gamas P."/>
            <person name="Carrere S."/>
        </authorList>
    </citation>
    <scope>NUCLEOTIDE SEQUENCE</scope>
    <source>
        <tissue evidence="2">Leaves</tissue>
    </source>
</reference>
<dbReference type="EMBL" id="PSQE01000006">
    <property type="protein sequence ID" value="RHN50647.1"/>
    <property type="molecule type" value="Genomic_DNA"/>
</dbReference>
<dbReference type="AlphaFoldDB" id="A0A072U7Y2"/>
<dbReference type="Gramene" id="rna34957">
    <property type="protein sequence ID" value="RHN50647.1"/>
    <property type="gene ID" value="gene34957"/>
</dbReference>
<dbReference type="Proteomes" id="UP000265566">
    <property type="component" value="Chromosome 6"/>
</dbReference>
<proteinExistence type="predicted"/>
<organism evidence="1 4">
    <name type="scientific">Medicago truncatula</name>
    <name type="common">Barrel medic</name>
    <name type="synonym">Medicago tribuloides</name>
    <dbReference type="NCBI Taxonomy" id="3880"/>
    <lineage>
        <taxon>Eukaryota</taxon>
        <taxon>Viridiplantae</taxon>
        <taxon>Streptophyta</taxon>
        <taxon>Embryophyta</taxon>
        <taxon>Tracheophyta</taxon>
        <taxon>Spermatophyta</taxon>
        <taxon>Magnoliopsida</taxon>
        <taxon>eudicotyledons</taxon>
        <taxon>Gunneridae</taxon>
        <taxon>Pentapetalae</taxon>
        <taxon>rosids</taxon>
        <taxon>fabids</taxon>
        <taxon>Fabales</taxon>
        <taxon>Fabaceae</taxon>
        <taxon>Papilionoideae</taxon>
        <taxon>50 kb inversion clade</taxon>
        <taxon>NPAAA clade</taxon>
        <taxon>Hologalegina</taxon>
        <taxon>IRL clade</taxon>
        <taxon>Trifolieae</taxon>
        <taxon>Medicago</taxon>
    </lineage>
</organism>
<gene>
    <name evidence="1" type="ordered locus">MTR_6g024090</name>
    <name evidence="2" type="ORF">MtrunA17_Chr6g0459731</name>
</gene>
<reference evidence="1 4" key="2">
    <citation type="journal article" date="2014" name="BMC Genomics">
        <title>An improved genome release (version Mt4.0) for the model legume Medicago truncatula.</title>
        <authorList>
            <person name="Tang H."/>
            <person name="Krishnakumar V."/>
            <person name="Bidwell S."/>
            <person name="Rosen B."/>
            <person name="Chan A."/>
            <person name="Zhou S."/>
            <person name="Gentzbittel L."/>
            <person name="Childs K.L."/>
            <person name="Yandell M."/>
            <person name="Gundlach H."/>
            <person name="Mayer K.F."/>
            <person name="Schwartz D.C."/>
            <person name="Town C.D."/>
        </authorList>
    </citation>
    <scope>GENOME REANNOTATION</scope>
    <source>
        <strain evidence="1">A17</strain>
        <strain evidence="3 4">cv. Jemalong A17</strain>
    </source>
</reference>
<reference evidence="3" key="3">
    <citation type="submission" date="2015-04" db="UniProtKB">
        <authorList>
            <consortium name="EnsemblPlants"/>
        </authorList>
    </citation>
    <scope>IDENTIFICATION</scope>
    <source>
        <strain evidence="3">cv. Jemalong A17</strain>
    </source>
</reference>
<reference evidence="1 4" key="1">
    <citation type="journal article" date="2011" name="Nature">
        <title>The Medicago genome provides insight into the evolution of rhizobial symbioses.</title>
        <authorList>
            <person name="Young N.D."/>
            <person name="Debelle F."/>
            <person name="Oldroyd G.E."/>
            <person name="Geurts R."/>
            <person name="Cannon S.B."/>
            <person name="Udvardi M.K."/>
            <person name="Benedito V.A."/>
            <person name="Mayer K.F."/>
            <person name="Gouzy J."/>
            <person name="Schoof H."/>
            <person name="Van de Peer Y."/>
            <person name="Proost S."/>
            <person name="Cook D.R."/>
            <person name="Meyers B.C."/>
            <person name="Spannagl M."/>
            <person name="Cheung F."/>
            <person name="De Mita S."/>
            <person name="Krishnakumar V."/>
            <person name="Gundlach H."/>
            <person name="Zhou S."/>
            <person name="Mudge J."/>
            <person name="Bharti A.K."/>
            <person name="Murray J.D."/>
            <person name="Naoumkina M.A."/>
            <person name="Rosen B."/>
            <person name="Silverstein K.A."/>
            <person name="Tang H."/>
            <person name="Rombauts S."/>
            <person name="Zhao P.X."/>
            <person name="Zhou P."/>
            <person name="Barbe V."/>
            <person name="Bardou P."/>
            <person name="Bechner M."/>
            <person name="Bellec A."/>
            <person name="Berger A."/>
            <person name="Berges H."/>
            <person name="Bidwell S."/>
            <person name="Bisseling T."/>
            <person name="Choisne N."/>
            <person name="Couloux A."/>
            <person name="Denny R."/>
            <person name="Deshpande S."/>
            <person name="Dai X."/>
            <person name="Doyle J.J."/>
            <person name="Dudez A.M."/>
            <person name="Farmer A.D."/>
            <person name="Fouteau S."/>
            <person name="Franken C."/>
            <person name="Gibelin C."/>
            <person name="Gish J."/>
            <person name="Goldstein S."/>
            <person name="Gonzalez A.J."/>
            <person name="Green P.J."/>
            <person name="Hallab A."/>
            <person name="Hartog M."/>
            <person name="Hua A."/>
            <person name="Humphray S.J."/>
            <person name="Jeong D.H."/>
            <person name="Jing Y."/>
            <person name="Jocker A."/>
            <person name="Kenton S.M."/>
            <person name="Kim D.J."/>
            <person name="Klee K."/>
            <person name="Lai H."/>
            <person name="Lang C."/>
            <person name="Lin S."/>
            <person name="Macmil S.L."/>
            <person name="Magdelenat G."/>
            <person name="Matthews L."/>
            <person name="McCorrison J."/>
            <person name="Monaghan E.L."/>
            <person name="Mun J.H."/>
            <person name="Najar F.Z."/>
            <person name="Nicholson C."/>
            <person name="Noirot C."/>
            <person name="O'Bleness M."/>
            <person name="Paule C.R."/>
            <person name="Poulain J."/>
            <person name="Prion F."/>
            <person name="Qin B."/>
            <person name="Qu C."/>
            <person name="Retzel E.F."/>
            <person name="Riddle C."/>
            <person name="Sallet E."/>
            <person name="Samain S."/>
            <person name="Samson N."/>
            <person name="Sanders I."/>
            <person name="Saurat O."/>
            <person name="Scarpelli C."/>
            <person name="Schiex T."/>
            <person name="Segurens B."/>
            <person name="Severin A.J."/>
            <person name="Sherrier D.J."/>
            <person name="Shi R."/>
            <person name="Sims S."/>
            <person name="Singer S.R."/>
            <person name="Sinharoy S."/>
            <person name="Sterck L."/>
            <person name="Viollet A."/>
            <person name="Wang B.B."/>
            <person name="Wang K."/>
            <person name="Wang M."/>
            <person name="Wang X."/>
            <person name="Warfsmann J."/>
            <person name="Weissenbach J."/>
            <person name="White D.D."/>
            <person name="White J.D."/>
            <person name="Wiley G.B."/>
            <person name="Wincker P."/>
            <person name="Xing Y."/>
            <person name="Yang L."/>
            <person name="Yao Z."/>
            <person name="Ying F."/>
            <person name="Zhai J."/>
            <person name="Zhou L."/>
            <person name="Zuber A."/>
            <person name="Denarie J."/>
            <person name="Dixon R.A."/>
            <person name="May G.D."/>
            <person name="Schwartz D.C."/>
            <person name="Rogers J."/>
            <person name="Quetier F."/>
            <person name="Town C.D."/>
            <person name="Roe B.A."/>
        </authorList>
    </citation>
    <scope>NUCLEOTIDE SEQUENCE [LARGE SCALE GENOMIC DNA]</scope>
    <source>
        <strain evidence="1">A17</strain>
        <strain evidence="3 4">cv. Jemalong A17</strain>
    </source>
</reference>
<dbReference type="EnsemblPlants" id="KEH25476">
    <property type="protein sequence ID" value="KEH25476"/>
    <property type="gene ID" value="MTR_6g024090"/>
</dbReference>
<evidence type="ECO:0000313" key="1">
    <source>
        <dbReference type="EMBL" id="KEH25476.1"/>
    </source>
</evidence>
<keyword evidence="4" id="KW-1185">Reference proteome</keyword>
<evidence type="ECO:0000313" key="4">
    <source>
        <dbReference type="Proteomes" id="UP000002051"/>
    </source>
</evidence>
<accession>A0A072U7Y2</accession>